<dbReference type="InParanoid" id="A0A1B7MJJ3"/>
<accession>A0A1B7MJJ3</accession>
<feature type="signal peptide" evidence="2">
    <location>
        <begin position="1"/>
        <end position="27"/>
    </location>
</feature>
<evidence type="ECO:0000256" key="2">
    <source>
        <dbReference type="SAM" id="SignalP"/>
    </source>
</evidence>
<feature type="region of interest" description="Disordered" evidence="1">
    <location>
        <begin position="68"/>
        <end position="87"/>
    </location>
</feature>
<keyword evidence="4" id="KW-1185">Reference proteome</keyword>
<dbReference type="Proteomes" id="UP000092154">
    <property type="component" value="Unassembled WGS sequence"/>
</dbReference>
<feature type="chain" id="PRO_5008597342" description="Secreted protein" evidence="2">
    <location>
        <begin position="28"/>
        <end position="87"/>
    </location>
</feature>
<sequence length="87" mass="9345">MSFLSPLAWFFSKCLIGCPALDKAVQAHRNSPALDSTALTGPFLWKNTEFPDGPMTRTLRVTLSASLASTESHSKSLGKGNDMGSSR</sequence>
<gene>
    <name evidence="3" type="ORF">K503DRAFT_583797</name>
</gene>
<proteinExistence type="predicted"/>
<dbReference type="AlphaFoldDB" id="A0A1B7MJJ3"/>
<evidence type="ECO:0008006" key="5">
    <source>
        <dbReference type="Google" id="ProtNLM"/>
    </source>
</evidence>
<reference evidence="3 4" key="1">
    <citation type="submission" date="2016-06" db="EMBL/GenBank/DDBJ databases">
        <title>Comparative genomics of the ectomycorrhizal sister species Rhizopogon vinicolor and Rhizopogon vesiculosus (Basidiomycota: Boletales) reveals a divergence of the mating type B locus.</title>
        <authorList>
            <consortium name="DOE Joint Genome Institute"/>
            <person name="Mujic A.B."/>
            <person name="Kuo A."/>
            <person name="Tritt A."/>
            <person name="Lipzen A."/>
            <person name="Chen C."/>
            <person name="Johnson J."/>
            <person name="Sharma A."/>
            <person name="Barry K."/>
            <person name="Grigoriev I.V."/>
            <person name="Spatafora J.W."/>
        </authorList>
    </citation>
    <scope>NUCLEOTIDE SEQUENCE [LARGE SCALE GENOMIC DNA]</scope>
    <source>
        <strain evidence="3 4">AM-OR11-026</strain>
    </source>
</reference>
<evidence type="ECO:0000256" key="1">
    <source>
        <dbReference type="SAM" id="MobiDB-lite"/>
    </source>
</evidence>
<organism evidence="3 4">
    <name type="scientific">Rhizopogon vinicolor AM-OR11-026</name>
    <dbReference type="NCBI Taxonomy" id="1314800"/>
    <lineage>
        <taxon>Eukaryota</taxon>
        <taxon>Fungi</taxon>
        <taxon>Dikarya</taxon>
        <taxon>Basidiomycota</taxon>
        <taxon>Agaricomycotina</taxon>
        <taxon>Agaricomycetes</taxon>
        <taxon>Agaricomycetidae</taxon>
        <taxon>Boletales</taxon>
        <taxon>Suillineae</taxon>
        <taxon>Rhizopogonaceae</taxon>
        <taxon>Rhizopogon</taxon>
    </lineage>
</organism>
<keyword evidence="2" id="KW-0732">Signal</keyword>
<protein>
    <recommendedName>
        <fullName evidence="5">Secreted protein</fullName>
    </recommendedName>
</protein>
<dbReference type="EMBL" id="KV448922">
    <property type="protein sequence ID" value="OAX32762.1"/>
    <property type="molecule type" value="Genomic_DNA"/>
</dbReference>
<evidence type="ECO:0000313" key="3">
    <source>
        <dbReference type="EMBL" id="OAX32762.1"/>
    </source>
</evidence>
<name>A0A1B7MJJ3_9AGAM</name>
<evidence type="ECO:0000313" key="4">
    <source>
        <dbReference type="Proteomes" id="UP000092154"/>
    </source>
</evidence>